<reference evidence="2" key="1">
    <citation type="submission" date="2022-11" db="EMBL/GenBank/DDBJ databases">
        <authorList>
            <person name="Petersen C."/>
        </authorList>
    </citation>
    <scope>NUCLEOTIDE SEQUENCE</scope>
    <source>
        <strain evidence="2">IBT 34128</strain>
    </source>
</reference>
<dbReference type="AlphaFoldDB" id="A0A9W9GAQ9"/>
<name>A0A9W9GAQ9_9EURO</name>
<dbReference type="GeneID" id="81390533"/>
<evidence type="ECO:0000313" key="2">
    <source>
        <dbReference type="EMBL" id="KAJ5115023.1"/>
    </source>
</evidence>
<dbReference type="InterPro" id="IPR029058">
    <property type="entry name" value="AB_hydrolase_fold"/>
</dbReference>
<organism evidence="2 3">
    <name type="scientific">Penicillium alfredii</name>
    <dbReference type="NCBI Taxonomy" id="1506179"/>
    <lineage>
        <taxon>Eukaryota</taxon>
        <taxon>Fungi</taxon>
        <taxon>Dikarya</taxon>
        <taxon>Ascomycota</taxon>
        <taxon>Pezizomycotina</taxon>
        <taxon>Eurotiomycetes</taxon>
        <taxon>Eurotiomycetidae</taxon>
        <taxon>Eurotiales</taxon>
        <taxon>Aspergillaceae</taxon>
        <taxon>Penicillium</taxon>
    </lineage>
</organism>
<sequence>MSLPFSTLPVSARICPTPFKAAIPNDKLSELETLLKLSKLAPDTYENSQTDRRYGVTSVWLKTMREQWLNSFSWYATIAHVD</sequence>
<dbReference type="RefSeq" id="XP_056516215.1">
    <property type="nucleotide sequence ID" value="XM_056651365.1"/>
</dbReference>
<dbReference type="Pfam" id="PF06441">
    <property type="entry name" value="EHN"/>
    <property type="match status" value="1"/>
</dbReference>
<feature type="domain" description="Epoxide hydrolase N-terminal" evidence="1">
    <location>
        <begin position="17"/>
        <end position="80"/>
    </location>
</feature>
<evidence type="ECO:0000259" key="1">
    <source>
        <dbReference type="Pfam" id="PF06441"/>
    </source>
</evidence>
<dbReference type="OrthoDB" id="7130006at2759"/>
<accession>A0A9W9GAQ9</accession>
<dbReference type="Proteomes" id="UP001141434">
    <property type="component" value="Unassembled WGS sequence"/>
</dbReference>
<keyword evidence="3" id="KW-1185">Reference proteome</keyword>
<dbReference type="GO" id="GO:0072330">
    <property type="term" value="P:monocarboxylic acid biosynthetic process"/>
    <property type="evidence" value="ECO:0007669"/>
    <property type="project" value="UniProtKB-ARBA"/>
</dbReference>
<proteinExistence type="predicted"/>
<dbReference type="Gene3D" id="3.40.50.1820">
    <property type="entry name" value="alpha/beta hydrolase"/>
    <property type="match status" value="1"/>
</dbReference>
<evidence type="ECO:0000313" key="3">
    <source>
        <dbReference type="Proteomes" id="UP001141434"/>
    </source>
</evidence>
<dbReference type="GO" id="GO:0017000">
    <property type="term" value="P:antibiotic biosynthetic process"/>
    <property type="evidence" value="ECO:0007669"/>
    <property type="project" value="UniProtKB-ARBA"/>
</dbReference>
<dbReference type="EMBL" id="JAPMSZ010000001">
    <property type="protein sequence ID" value="KAJ5115023.1"/>
    <property type="molecule type" value="Genomic_DNA"/>
</dbReference>
<comment type="caution">
    <text evidence="2">The sequence shown here is derived from an EMBL/GenBank/DDBJ whole genome shotgun (WGS) entry which is preliminary data.</text>
</comment>
<reference evidence="2" key="2">
    <citation type="journal article" date="2023" name="IMA Fungus">
        <title>Comparative genomic study of the Penicillium genus elucidates a diverse pangenome and 15 lateral gene transfer events.</title>
        <authorList>
            <person name="Petersen C."/>
            <person name="Sorensen T."/>
            <person name="Nielsen M.R."/>
            <person name="Sondergaard T.E."/>
            <person name="Sorensen J.L."/>
            <person name="Fitzpatrick D.A."/>
            <person name="Frisvad J.C."/>
            <person name="Nielsen K.L."/>
        </authorList>
    </citation>
    <scope>NUCLEOTIDE SEQUENCE</scope>
    <source>
        <strain evidence="2">IBT 34128</strain>
    </source>
</reference>
<dbReference type="InterPro" id="IPR010497">
    <property type="entry name" value="Epoxide_hydro_N"/>
</dbReference>
<protein>
    <recommendedName>
        <fullName evidence="1">Epoxide hydrolase N-terminal domain-containing protein</fullName>
    </recommendedName>
</protein>
<gene>
    <name evidence="2" type="ORF">NUU61_000782</name>
</gene>
<dbReference type="SUPFAM" id="SSF53474">
    <property type="entry name" value="alpha/beta-Hydrolases"/>
    <property type="match status" value="1"/>
</dbReference>